<reference evidence="3" key="1">
    <citation type="submission" date="2019-02" db="EMBL/GenBank/DDBJ databases">
        <title>Isolation and identification of novel species under the genus Muribaculum.</title>
        <authorList>
            <person name="Miyake S."/>
            <person name="Ding Y."/>
            <person name="Low A."/>
            <person name="Soh M."/>
            <person name="Seedorf H."/>
        </authorList>
    </citation>
    <scope>NUCLEOTIDE SEQUENCE [LARGE SCALE GENOMIC DNA]</scope>
    <source>
        <strain evidence="3">H5</strain>
    </source>
</reference>
<evidence type="ECO:0000313" key="2">
    <source>
        <dbReference type="EMBL" id="QCD40892.1"/>
    </source>
</evidence>
<feature type="compositionally biased region" description="Polar residues" evidence="1">
    <location>
        <begin position="152"/>
        <end position="164"/>
    </location>
</feature>
<evidence type="ECO:0000313" key="3">
    <source>
        <dbReference type="Proteomes" id="UP000297149"/>
    </source>
</evidence>
<feature type="compositionally biased region" description="Basic and acidic residues" evidence="1">
    <location>
        <begin position="133"/>
        <end position="142"/>
    </location>
</feature>
<dbReference type="EMBL" id="CP039396">
    <property type="protein sequence ID" value="QCD40892.1"/>
    <property type="molecule type" value="Genomic_DNA"/>
</dbReference>
<accession>A0A4P7VZL3</accession>
<evidence type="ECO:0000256" key="1">
    <source>
        <dbReference type="SAM" id="MobiDB-lite"/>
    </source>
</evidence>
<organism evidence="2 3">
    <name type="scientific">Duncaniella dubosii</name>
    <dbReference type="NCBI Taxonomy" id="2518971"/>
    <lineage>
        <taxon>Bacteria</taxon>
        <taxon>Pseudomonadati</taxon>
        <taxon>Bacteroidota</taxon>
        <taxon>Bacteroidia</taxon>
        <taxon>Bacteroidales</taxon>
        <taxon>Muribaculaceae</taxon>
        <taxon>Duncaniella</taxon>
    </lineage>
</organism>
<sequence length="164" mass="18175">MKHAFLFSCIICGALSFNSCGGSDSIAERISAAELALANENVDATRQLCGEIIGQKDRQSVEAKQMARLSILYMQLNERTDDPEDVEYAVQCFREAFKINADSAKAYYSSLPVEQDKYAMTLATIVHTLDNPREIPADHDCDPTTTDADELQQMNAETDNSQPE</sequence>
<evidence type="ECO:0008006" key="4">
    <source>
        <dbReference type="Google" id="ProtNLM"/>
    </source>
</evidence>
<dbReference type="AlphaFoldDB" id="A0A4P7VZL3"/>
<keyword evidence="3" id="KW-1185">Reference proteome</keyword>
<proteinExistence type="predicted"/>
<name>A0A4P7VZL3_9BACT</name>
<feature type="region of interest" description="Disordered" evidence="1">
    <location>
        <begin position="133"/>
        <end position="164"/>
    </location>
</feature>
<gene>
    <name evidence="2" type="ORF">E7747_00310</name>
</gene>
<protein>
    <recommendedName>
        <fullName evidence="4">Tetratricopeptide repeat protein</fullName>
    </recommendedName>
</protein>
<dbReference type="Proteomes" id="UP000297149">
    <property type="component" value="Chromosome"/>
</dbReference>
<dbReference type="KEGG" id="ddb:E7747_00310"/>
<dbReference type="RefSeq" id="WP_136413352.1">
    <property type="nucleotide sequence ID" value="NZ_CAXHQF010000082.1"/>
</dbReference>